<dbReference type="EMBL" id="AYYR01000083">
    <property type="protein sequence ID" value="KRM74350.1"/>
    <property type="molecule type" value="Genomic_DNA"/>
</dbReference>
<feature type="domain" description="Chromosomal replication initiator protein DnaA ATPAse" evidence="1">
    <location>
        <begin position="124"/>
        <end position="242"/>
    </location>
</feature>
<dbReference type="InterPro" id="IPR027417">
    <property type="entry name" value="P-loop_NTPase"/>
</dbReference>
<dbReference type="InterPro" id="IPR013317">
    <property type="entry name" value="DnaA_dom"/>
</dbReference>
<dbReference type="Pfam" id="PF07319">
    <property type="entry name" value="DnaI_N"/>
    <property type="match status" value="1"/>
</dbReference>
<dbReference type="Proteomes" id="UP000051845">
    <property type="component" value="Unassembled WGS sequence"/>
</dbReference>
<reference evidence="3 4" key="1">
    <citation type="journal article" date="2015" name="Genome Announc.">
        <title>Expanding the biotechnology potential of lactobacilli through comparative genomics of 213 strains and associated genera.</title>
        <authorList>
            <person name="Sun Z."/>
            <person name="Harris H.M."/>
            <person name="McCann A."/>
            <person name="Guo C."/>
            <person name="Argimon S."/>
            <person name="Zhang W."/>
            <person name="Yang X."/>
            <person name="Jeffery I.B."/>
            <person name="Cooney J.C."/>
            <person name="Kagawa T.F."/>
            <person name="Liu W."/>
            <person name="Song Y."/>
            <person name="Salvetti E."/>
            <person name="Wrobel A."/>
            <person name="Rasinkangas P."/>
            <person name="Parkhill J."/>
            <person name="Rea M.C."/>
            <person name="O'Sullivan O."/>
            <person name="Ritari J."/>
            <person name="Douillard F.P."/>
            <person name="Paul Ross R."/>
            <person name="Yang R."/>
            <person name="Briner A.E."/>
            <person name="Felis G.E."/>
            <person name="de Vos W.M."/>
            <person name="Barrangou R."/>
            <person name="Klaenhammer T.R."/>
            <person name="Caufield P.W."/>
            <person name="Cui Y."/>
            <person name="Zhang H."/>
            <person name="O'Toole P.W."/>
        </authorList>
    </citation>
    <scope>NUCLEOTIDE SEQUENCE [LARGE SCALE GENOMIC DNA]</scope>
    <source>
        <strain evidence="3 4">DSM 20515</strain>
    </source>
</reference>
<dbReference type="PATRIC" id="fig|1423733.4.peg.236"/>
<evidence type="ECO:0000313" key="4">
    <source>
        <dbReference type="Proteomes" id="UP000051845"/>
    </source>
</evidence>
<evidence type="ECO:0000259" key="2">
    <source>
        <dbReference type="Pfam" id="PF07319"/>
    </source>
</evidence>
<evidence type="ECO:0000313" key="3">
    <source>
        <dbReference type="EMBL" id="KRM74350.1"/>
    </source>
</evidence>
<organism evidence="3 4">
    <name type="scientific">Secundilactobacillus collinoides DSM 20515 = JCM 1123</name>
    <dbReference type="NCBI Taxonomy" id="1423733"/>
    <lineage>
        <taxon>Bacteria</taxon>
        <taxon>Bacillati</taxon>
        <taxon>Bacillota</taxon>
        <taxon>Bacilli</taxon>
        <taxon>Lactobacillales</taxon>
        <taxon>Lactobacillaceae</taxon>
        <taxon>Secundilactobacillus</taxon>
    </lineage>
</organism>
<dbReference type="PANTHER" id="PTHR30050:SF8">
    <property type="entry name" value="PRIMOSOMAL PROTEIN DNAI"/>
    <property type="match status" value="1"/>
</dbReference>
<dbReference type="AlphaFoldDB" id="A0A0R2B4A6"/>
<feature type="domain" description="Primosomal DnaI N-terminal" evidence="2">
    <location>
        <begin position="1"/>
        <end position="93"/>
    </location>
</feature>
<comment type="caution">
    <text evidence="3">The sequence shown here is derived from an EMBL/GenBank/DDBJ whole genome shotgun (WGS) entry which is preliminary data.</text>
</comment>
<dbReference type="InterPro" id="IPR009928">
    <property type="entry name" value="DnaI_N"/>
</dbReference>
<proteinExistence type="predicted"/>
<dbReference type="RefSeq" id="WP_054761448.1">
    <property type="nucleotide sequence ID" value="NZ_AYYR01000083.1"/>
</dbReference>
<protein>
    <submittedName>
        <fullName evidence="3">Primosomal protein DnaI</fullName>
    </submittedName>
</protein>
<dbReference type="GO" id="GO:0006260">
    <property type="term" value="P:DNA replication"/>
    <property type="evidence" value="ECO:0007669"/>
    <property type="project" value="TreeGrafter"/>
</dbReference>
<dbReference type="CDD" id="cd00009">
    <property type="entry name" value="AAA"/>
    <property type="match status" value="1"/>
</dbReference>
<name>A0A0R2B4A6_SECCO</name>
<gene>
    <name evidence="3" type="ORF">FC82_GL000218</name>
</gene>
<dbReference type="Pfam" id="PF00308">
    <property type="entry name" value="Bac_DnaA"/>
    <property type="match status" value="1"/>
</dbReference>
<sequence>MDNISDAMQRYMDQHQLNHNYQELMQRVYQDADVQAFIKANDADLDEQQIDRSSAKLYEYVTERDRLAAGQQTFAPGYEPKLIMNNHLIDVAYLPTEAQIAKQKQQSLHKRVNSVLMPKLIRKASFDHFDASDKDRVPALMAALDFTDAYVAAPKDYHQGLYFYGSFGVGKTYLLGAIANRLAEKGFKSTLVHFPSFAVEMKNAIGNNQVAEKLDAIKKAHVLMIDDIGADAMSAWVRDEVLGVILEYRMQSELTTFFSSNFSMDQLEKEHLQVTQKGDVEPLKAKRLMQRFHFLAKEIEMIGQNRRPN</sequence>
<dbReference type="NCBIfam" id="NF006505">
    <property type="entry name" value="PRK08939.1"/>
    <property type="match status" value="1"/>
</dbReference>
<dbReference type="PANTHER" id="PTHR30050">
    <property type="entry name" value="CHROMOSOMAL REPLICATION INITIATOR PROTEIN DNAA"/>
    <property type="match status" value="1"/>
</dbReference>
<evidence type="ECO:0000259" key="1">
    <source>
        <dbReference type="Pfam" id="PF00308"/>
    </source>
</evidence>
<accession>A0A0R2B4A6</accession>
<dbReference type="Gene3D" id="3.40.50.300">
    <property type="entry name" value="P-loop containing nucleotide triphosphate hydrolases"/>
    <property type="match status" value="1"/>
</dbReference>
<dbReference type="STRING" id="33960.TY91_01350"/>
<dbReference type="SUPFAM" id="SSF52540">
    <property type="entry name" value="P-loop containing nucleoside triphosphate hydrolases"/>
    <property type="match status" value="1"/>
</dbReference>